<feature type="transmembrane region" description="Helical" evidence="2">
    <location>
        <begin position="57"/>
        <end position="82"/>
    </location>
</feature>
<keyword evidence="2" id="KW-0472">Membrane</keyword>
<dbReference type="Pfam" id="PF07332">
    <property type="entry name" value="Phage_holin_3_6"/>
    <property type="match status" value="1"/>
</dbReference>
<proteinExistence type="predicted"/>
<dbReference type="Proteomes" id="UP000316714">
    <property type="component" value="Unassembled WGS sequence"/>
</dbReference>
<organism evidence="3 4">
    <name type="scientific">Posidoniimonas corsicana</name>
    <dbReference type="NCBI Taxonomy" id="1938618"/>
    <lineage>
        <taxon>Bacteria</taxon>
        <taxon>Pseudomonadati</taxon>
        <taxon>Planctomycetota</taxon>
        <taxon>Planctomycetia</taxon>
        <taxon>Pirellulales</taxon>
        <taxon>Lacipirellulaceae</taxon>
        <taxon>Posidoniimonas</taxon>
    </lineage>
</organism>
<feature type="transmembrane region" description="Helical" evidence="2">
    <location>
        <begin position="94"/>
        <end position="116"/>
    </location>
</feature>
<name>A0A5C5VIV3_9BACT</name>
<evidence type="ECO:0000256" key="2">
    <source>
        <dbReference type="SAM" id="Phobius"/>
    </source>
</evidence>
<feature type="region of interest" description="Disordered" evidence="1">
    <location>
        <begin position="1"/>
        <end position="22"/>
    </location>
</feature>
<comment type="caution">
    <text evidence="3">The sequence shown here is derived from an EMBL/GenBank/DDBJ whole genome shotgun (WGS) entry which is preliminary data.</text>
</comment>
<keyword evidence="2" id="KW-0812">Transmembrane</keyword>
<dbReference type="InterPro" id="IPR009937">
    <property type="entry name" value="Phage_holin_3_6"/>
</dbReference>
<keyword evidence="2" id="KW-1133">Transmembrane helix</keyword>
<protein>
    <recommendedName>
        <fullName evidence="5">Phage holin family protein</fullName>
    </recommendedName>
</protein>
<dbReference type="EMBL" id="SIHJ01000001">
    <property type="protein sequence ID" value="TWT37897.1"/>
    <property type="molecule type" value="Genomic_DNA"/>
</dbReference>
<dbReference type="AlphaFoldDB" id="A0A5C5VIV3"/>
<evidence type="ECO:0000256" key="1">
    <source>
        <dbReference type="SAM" id="MobiDB-lite"/>
    </source>
</evidence>
<dbReference type="RefSeq" id="WP_146565199.1">
    <property type="nucleotide sequence ID" value="NZ_SIHJ01000001.1"/>
</dbReference>
<gene>
    <name evidence="3" type="ORF">KOR34_28630</name>
</gene>
<evidence type="ECO:0000313" key="4">
    <source>
        <dbReference type="Proteomes" id="UP000316714"/>
    </source>
</evidence>
<dbReference type="InterPro" id="IPR036259">
    <property type="entry name" value="MFS_trans_sf"/>
</dbReference>
<keyword evidence="4" id="KW-1185">Reference proteome</keyword>
<evidence type="ECO:0000313" key="3">
    <source>
        <dbReference type="EMBL" id="TWT37897.1"/>
    </source>
</evidence>
<sequence>MVSQAKVNRAASHQEDAAHPARHGRSFAADAIELCELQGALLAADFKQALAAGRIGGVLVLAAGALMFAAAPVLLLALASWFETSLDLSRGASLLAAGFAGAAAGFAMLLAGWAVARRGVAALGRSREECRRNLAWFKQMLTRGVDRPC</sequence>
<reference evidence="3 4" key="1">
    <citation type="submission" date="2019-02" db="EMBL/GenBank/DDBJ databases">
        <title>Deep-cultivation of Planctomycetes and their phenomic and genomic characterization uncovers novel biology.</title>
        <authorList>
            <person name="Wiegand S."/>
            <person name="Jogler M."/>
            <person name="Boedeker C."/>
            <person name="Pinto D."/>
            <person name="Vollmers J."/>
            <person name="Rivas-Marin E."/>
            <person name="Kohn T."/>
            <person name="Peeters S.H."/>
            <person name="Heuer A."/>
            <person name="Rast P."/>
            <person name="Oberbeckmann S."/>
            <person name="Bunk B."/>
            <person name="Jeske O."/>
            <person name="Meyerdierks A."/>
            <person name="Storesund J.E."/>
            <person name="Kallscheuer N."/>
            <person name="Luecker S."/>
            <person name="Lage O.M."/>
            <person name="Pohl T."/>
            <person name="Merkel B.J."/>
            <person name="Hornburger P."/>
            <person name="Mueller R.-W."/>
            <person name="Bruemmer F."/>
            <person name="Labrenz M."/>
            <person name="Spormann A.M."/>
            <person name="Op Den Camp H."/>
            <person name="Overmann J."/>
            <person name="Amann R."/>
            <person name="Jetten M.S.M."/>
            <person name="Mascher T."/>
            <person name="Medema M.H."/>
            <person name="Devos D.P."/>
            <person name="Kaster A.-K."/>
            <person name="Ovreas L."/>
            <person name="Rohde M."/>
            <person name="Galperin M.Y."/>
            <person name="Jogler C."/>
        </authorList>
    </citation>
    <scope>NUCLEOTIDE SEQUENCE [LARGE SCALE GENOMIC DNA]</scope>
    <source>
        <strain evidence="3 4">KOR34</strain>
    </source>
</reference>
<dbReference type="SUPFAM" id="SSF103473">
    <property type="entry name" value="MFS general substrate transporter"/>
    <property type="match status" value="1"/>
</dbReference>
<accession>A0A5C5VIV3</accession>
<evidence type="ECO:0008006" key="5">
    <source>
        <dbReference type="Google" id="ProtNLM"/>
    </source>
</evidence>